<evidence type="ECO:0000313" key="2">
    <source>
        <dbReference type="Proteomes" id="UP001321047"/>
    </source>
</evidence>
<proteinExistence type="predicted"/>
<reference evidence="1 2" key="1">
    <citation type="submission" date="2022-09" db="EMBL/GenBank/DDBJ databases">
        <title>Enrichment on poylsaccharides allowed isolation of novel metabolic and taxonomic groups of Haloarchaea.</title>
        <authorList>
            <person name="Sorokin D.Y."/>
            <person name="Elcheninov A.G."/>
            <person name="Khizhniak T.V."/>
            <person name="Kolganova T.V."/>
            <person name="Kublanov I.V."/>
        </authorList>
    </citation>
    <scope>NUCLEOTIDE SEQUENCE [LARGE SCALE GENOMIC DNA]</scope>
    <source>
        <strain evidence="1 2">AArc-curdl1</strain>
    </source>
</reference>
<sequence>MNVPTPKEYQCDVGRCEERSEFADLLLPPEIANWLTGAEFSRLVKVELCTDHWLQVEEAVQKEIPEKIPAIDPDQCTVIMKGLLPMSIHEPFPWTEYEYWKQKRLKKGRKFRGQKDKTVDYVLEEKDSVQNDAGLSQRLVSMLVDDFDLPFGPAQEAKQSIEAEINALEGISAEVIPHSKADLVIESENSLAAGDIVWIGDDLFDDVVPSNDLPFRKPRRWDSDTEWNVDFFAEFNLKDVLGYSDDSVDMVFRIFIFDSLSKAGFIGMENKYKNDSRAYLSTNSSEIEITTPAIVYSDFVSLPLIDDLPQFLCSEYTFENLQNQRLVTLNDKVPLSKKSYEYLKSKTPSLNIQ</sequence>
<keyword evidence="2" id="KW-1185">Reference proteome</keyword>
<dbReference type="RefSeq" id="WP_342810619.1">
    <property type="nucleotide sequence ID" value="NZ_JAOPJZ010000037.1"/>
</dbReference>
<name>A0AAP2ZBQ8_9EURY</name>
<protein>
    <submittedName>
        <fullName evidence="1">Uncharacterized protein</fullName>
    </submittedName>
</protein>
<dbReference type="EMBL" id="JAOPJZ010000037">
    <property type="protein sequence ID" value="MCU4754319.1"/>
    <property type="molecule type" value="Genomic_DNA"/>
</dbReference>
<evidence type="ECO:0000313" key="1">
    <source>
        <dbReference type="EMBL" id="MCU4754319.1"/>
    </source>
</evidence>
<comment type="caution">
    <text evidence="1">The sequence shown here is derived from an EMBL/GenBank/DDBJ whole genome shotgun (WGS) entry which is preliminary data.</text>
</comment>
<accession>A0AAP2ZBQ8</accession>
<dbReference type="AlphaFoldDB" id="A0AAP2ZBQ8"/>
<dbReference type="Proteomes" id="UP001321047">
    <property type="component" value="Unassembled WGS sequence"/>
</dbReference>
<gene>
    <name evidence="1" type="ORF">OB919_20455</name>
</gene>
<organism evidence="1 2">
    <name type="scientific">Natronosalvus hydrolyticus</name>
    <dbReference type="NCBI Taxonomy" id="2979988"/>
    <lineage>
        <taxon>Archaea</taxon>
        <taxon>Methanobacteriati</taxon>
        <taxon>Methanobacteriota</taxon>
        <taxon>Stenosarchaea group</taxon>
        <taxon>Halobacteria</taxon>
        <taxon>Halobacteriales</taxon>
        <taxon>Natrialbaceae</taxon>
        <taxon>Natronosalvus</taxon>
    </lineage>
</organism>